<reference evidence="1" key="2">
    <citation type="submission" date="2021-01" db="EMBL/GenBank/DDBJ databases">
        <title>Phytophthora aleatoria, a newly-described species from Pinus radiata is distinct from Phytophthora cactorum isolates based on comparative genomics.</title>
        <authorList>
            <person name="Mcdougal R."/>
            <person name="Panda P."/>
            <person name="Williams N."/>
            <person name="Studholme D.J."/>
        </authorList>
    </citation>
    <scope>NUCLEOTIDE SEQUENCE</scope>
    <source>
        <strain evidence="1">NZFS 3830</strain>
    </source>
</reference>
<sequence>MAMQGSPATQKIPSTPSTLIWFSPSAQVIALAKEVAAAVRMIASRNDLNILRGGELGGVVVGLELSLVCCGMKPTGTAETHCEFLIVATVVVECGTLATCDGVSWMLLPKHSNLTLNEGKLFDALV</sequence>
<evidence type="ECO:0000313" key="3">
    <source>
        <dbReference type="Proteomes" id="UP000251314"/>
    </source>
</evidence>
<evidence type="ECO:0000313" key="2">
    <source>
        <dbReference type="EMBL" id="RAW23325.1"/>
    </source>
</evidence>
<protein>
    <submittedName>
        <fullName evidence="2">Uncharacterized protein</fullName>
    </submittedName>
</protein>
<dbReference type="OrthoDB" id="10298185at2759"/>
<dbReference type="EMBL" id="MJFZ01001084">
    <property type="protein sequence ID" value="RAW23325.1"/>
    <property type="molecule type" value="Genomic_DNA"/>
</dbReference>
<evidence type="ECO:0000313" key="1">
    <source>
        <dbReference type="EMBL" id="KAG6942917.1"/>
    </source>
</evidence>
<organism evidence="2 3">
    <name type="scientific">Phytophthora cactorum</name>
    <dbReference type="NCBI Taxonomy" id="29920"/>
    <lineage>
        <taxon>Eukaryota</taxon>
        <taxon>Sar</taxon>
        <taxon>Stramenopiles</taxon>
        <taxon>Oomycota</taxon>
        <taxon>Peronosporomycetes</taxon>
        <taxon>Peronosporales</taxon>
        <taxon>Peronosporaceae</taxon>
        <taxon>Phytophthora</taxon>
    </lineage>
</organism>
<dbReference type="Proteomes" id="UP000688947">
    <property type="component" value="Unassembled WGS sequence"/>
</dbReference>
<keyword evidence="3" id="KW-1185">Reference proteome</keyword>
<accession>A0A329RF36</accession>
<proteinExistence type="predicted"/>
<dbReference type="AlphaFoldDB" id="A0A329RF36"/>
<gene>
    <name evidence="1" type="ORF">JG687_00018789</name>
    <name evidence="2" type="ORF">PC110_g20240</name>
</gene>
<comment type="caution">
    <text evidence="2">The sequence shown here is derived from an EMBL/GenBank/DDBJ whole genome shotgun (WGS) entry which is preliminary data.</text>
</comment>
<dbReference type="Proteomes" id="UP000251314">
    <property type="component" value="Unassembled WGS sequence"/>
</dbReference>
<dbReference type="EMBL" id="JAENGZ010002763">
    <property type="protein sequence ID" value="KAG6942917.1"/>
    <property type="molecule type" value="Genomic_DNA"/>
</dbReference>
<dbReference type="VEuPathDB" id="FungiDB:PC110_g20240"/>
<name>A0A329RF36_9STRA</name>
<reference evidence="2 3" key="1">
    <citation type="submission" date="2018-01" db="EMBL/GenBank/DDBJ databases">
        <title>Draft genome of the strawberry crown rot pathogen Phytophthora cactorum.</title>
        <authorList>
            <person name="Armitage A.D."/>
            <person name="Lysoe E."/>
            <person name="Nellist C.F."/>
            <person name="Harrison R.J."/>
            <person name="Brurberg M.B."/>
        </authorList>
    </citation>
    <scope>NUCLEOTIDE SEQUENCE [LARGE SCALE GENOMIC DNA]</scope>
    <source>
        <strain evidence="2 3">10300</strain>
    </source>
</reference>